<dbReference type="PANTHER" id="PTHR48094:SF12">
    <property type="entry name" value="PARKINSON DISEASE PROTEIN 7 HOMOLOG"/>
    <property type="match status" value="1"/>
</dbReference>
<accession>A0A5R9DV10</accession>
<dbReference type="InterPro" id="IPR002818">
    <property type="entry name" value="DJ-1/PfpI"/>
</dbReference>
<evidence type="ECO:0000313" key="3">
    <source>
        <dbReference type="Proteomes" id="UP000306420"/>
    </source>
</evidence>
<dbReference type="Proteomes" id="UP000306420">
    <property type="component" value="Unassembled WGS sequence"/>
</dbReference>
<name>A0A5R9DV10_9LACT</name>
<proteinExistence type="predicted"/>
<dbReference type="AlphaFoldDB" id="A0A5R9DV10"/>
<evidence type="ECO:0000313" key="2">
    <source>
        <dbReference type="EMBL" id="TLQ39733.1"/>
    </source>
</evidence>
<dbReference type="NCBIfam" id="TIGR01383">
    <property type="entry name" value="not_thiJ"/>
    <property type="match status" value="1"/>
</dbReference>
<organism evidence="2 3">
    <name type="scientific">Ruoffia tabacinasalis</name>
    <dbReference type="NCBI Taxonomy" id="87458"/>
    <lineage>
        <taxon>Bacteria</taxon>
        <taxon>Bacillati</taxon>
        <taxon>Bacillota</taxon>
        <taxon>Bacilli</taxon>
        <taxon>Lactobacillales</taxon>
        <taxon>Aerococcaceae</taxon>
        <taxon>Ruoffia</taxon>
    </lineage>
</organism>
<comment type="caution">
    <text evidence="2">The sequence shown here is derived from an EMBL/GenBank/DDBJ whole genome shotgun (WGS) entry which is preliminary data.</text>
</comment>
<dbReference type="OrthoDB" id="9800516at2"/>
<reference evidence="2 3" key="1">
    <citation type="submission" date="2019-05" db="EMBL/GenBank/DDBJ databases">
        <title>The metagenome of a microbial culture collection derived from dairy environment covers the genomic content of the human microbiome.</title>
        <authorList>
            <person name="Roder T."/>
            <person name="Wuthrich D."/>
            <person name="Sattari Z."/>
            <person name="Von Ah U."/>
            <person name="Bar C."/>
            <person name="Ronchi F."/>
            <person name="Macpherson A.J."/>
            <person name="Ganal-Vonarburg S.C."/>
            <person name="Bruggmann R."/>
            <person name="Vergeres G."/>
        </authorList>
    </citation>
    <scope>NUCLEOTIDE SEQUENCE [LARGE SCALE GENOMIC DNA]</scope>
    <source>
        <strain evidence="2 3">FAM 24227</strain>
    </source>
</reference>
<dbReference type="EMBL" id="VBSP01000050">
    <property type="protein sequence ID" value="TLQ39733.1"/>
    <property type="molecule type" value="Genomic_DNA"/>
</dbReference>
<dbReference type="Gene3D" id="3.40.50.880">
    <property type="match status" value="1"/>
</dbReference>
<dbReference type="InterPro" id="IPR050325">
    <property type="entry name" value="Prot/Nucl_acid_deglycase"/>
</dbReference>
<dbReference type="CDD" id="cd03135">
    <property type="entry name" value="GATase1_DJ-1"/>
    <property type="match status" value="1"/>
</dbReference>
<dbReference type="InterPro" id="IPR029062">
    <property type="entry name" value="Class_I_gatase-like"/>
</dbReference>
<sequence length="182" mass="19858">MKKVAVILANGFEEVEAVAPIDILRRAKFEVDIYGLTEEVTGAHNIIIKADHILEEPIKGYNLIMLPGGMPGAKNLRDNELVIKSLQQANQDQQQIAAICAAPIVLEKANLLDGKKFTHFPGFEDQLTSGFDQKEAVVIVDGNIVTARGAGVALEFGYTLVDLLGGDGEAIRQDMQYNYLFS</sequence>
<gene>
    <name evidence="2" type="ORF">FEZ33_10390</name>
</gene>
<evidence type="ECO:0000259" key="1">
    <source>
        <dbReference type="Pfam" id="PF01965"/>
    </source>
</evidence>
<dbReference type="GO" id="GO:0005737">
    <property type="term" value="C:cytoplasm"/>
    <property type="evidence" value="ECO:0007669"/>
    <property type="project" value="TreeGrafter"/>
</dbReference>
<dbReference type="RefSeq" id="WP_138405321.1">
    <property type="nucleotide sequence ID" value="NZ_VBSP01000050.1"/>
</dbReference>
<dbReference type="Pfam" id="PF01965">
    <property type="entry name" value="DJ-1_PfpI"/>
    <property type="match status" value="1"/>
</dbReference>
<feature type="domain" description="DJ-1/PfpI" evidence="1">
    <location>
        <begin position="2"/>
        <end position="161"/>
    </location>
</feature>
<dbReference type="SUPFAM" id="SSF52317">
    <property type="entry name" value="Class I glutamine amidotransferase-like"/>
    <property type="match status" value="1"/>
</dbReference>
<dbReference type="PANTHER" id="PTHR48094">
    <property type="entry name" value="PROTEIN/NUCLEIC ACID DEGLYCASE DJ-1-RELATED"/>
    <property type="match status" value="1"/>
</dbReference>
<dbReference type="InterPro" id="IPR006287">
    <property type="entry name" value="DJ-1"/>
</dbReference>
<protein>
    <submittedName>
        <fullName evidence="2">DJ-1/PfpI family protein</fullName>
    </submittedName>
</protein>